<accession>A0ABW4TXA5</accession>
<evidence type="ECO:0000313" key="1">
    <source>
        <dbReference type="EMBL" id="MFD1951344.1"/>
    </source>
</evidence>
<dbReference type="PANTHER" id="PTHR36154:SF1">
    <property type="entry name" value="DNA-BINDING TRANSCRIPTIONAL ACTIVATOR ALPA"/>
    <property type="match status" value="1"/>
</dbReference>
<name>A0ABW4TXA5_9SPHN</name>
<proteinExistence type="predicted"/>
<reference evidence="2" key="1">
    <citation type="journal article" date="2019" name="Int. J. Syst. Evol. Microbiol.">
        <title>The Global Catalogue of Microorganisms (GCM) 10K type strain sequencing project: providing services to taxonomists for standard genome sequencing and annotation.</title>
        <authorList>
            <consortium name="The Broad Institute Genomics Platform"/>
            <consortium name="The Broad Institute Genome Sequencing Center for Infectious Disease"/>
            <person name="Wu L."/>
            <person name="Ma J."/>
        </authorList>
    </citation>
    <scope>NUCLEOTIDE SEQUENCE [LARGE SCALE GENOMIC DNA]</scope>
    <source>
        <strain evidence="2">CGMCC 1.12702</strain>
    </source>
</reference>
<dbReference type="PANTHER" id="PTHR36154">
    <property type="entry name" value="DNA-BINDING TRANSCRIPTIONAL ACTIVATOR ALPA"/>
    <property type="match status" value="1"/>
</dbReference>
<sequence length="97" mass="10870">MEHAGREALAVRRQRRKPADLFRAAREADAATGGGNSVTREHDNIVRLPEVRRRTGLHRATIYRKVAAGTFPTQIAISTNCVGWYESDINEWVGSPR</sequence>
<dbReference type="RefSeq" id="WP_380929926.1">
    <property type="nucleotide sequence ID" value="NZ_JBHUGS010000002.1"/>
</dbReference>
<comment type="caution">
    <text evidence="1">The sequence shown here is derived from an EMBL/GenBank/DDBJ whole genome shotgun (WGS) entry which is preliminary data.</text>
</comment>
<dbReference type="Gene3D" id="1.10.238.160">
    <property type="match status" value="1"/>
</dbReference>
<dbReference type="Pfam" id="PF05930">
    <property type="entry name" value="Phage_AlpA"/>
    <property type="match status" value="1"/>
</dbReference>
<dbReference type="Proteomes" id="UP001597400">
    <property type="component" value="Unassembled WGS sequence"/>
</dbReference>
<dbReference type="InterPro" id="IPR010260">
    <property type="entry name" value="AlpA"/>
</dbReference>
<protein>
    <submittedName>
        <fullName evidence="1">Helix-turn-helix transcriptional regulator</fullName>
    </submittedName>
</protein>
<keyword evidence="2" id="KW-1185">Reference proteome</keyword>
<evidence type="ECO:0000313" key="2">
    <source>
        <dbReference type="Proteomes" id="UP001597400"/>
    </source>
</evidence>
<dbReference type="EMBL" id="JBHUGS010000002">
    <property type="protein sequence ID" value="MFD1951344.1"/>
    <property type="molecule type" value="Genomic_DNA"/>
</dbReference>
<organism evidence="1 2">
    <name type="scientific">Sphingomonas arantia</name>
    <dbReference type="NCBI Taxonomy" id="1460676"/>
    <lineage>
        <taxon>Bacteria</taxon>
        <taxon>Pseudomonadati</taxon>
        <taxon>Pseudomonadota</taxon>
        <taxon>Alphaproteobacteria</taxon>
        <taxon>Sphingomonadales</taxon>
        <taxon>Sphingomonadaceae</taxon>
        <taxon>Sphingomonas</taxon>
    </lineage>
</organism>
<gene>
    <name evidence="1" type="ORF">ACFSGX_11275</name>
</gene>
<dbReference type="InterPro" id="IPR052931">
    <property type="entry name" value="Prophage_regulatory_activator"/>
</dbReference>